<evidence type="ECO:0000313" key="2">
    <source>
        <dbReference type="EMBL" id="REC73796.1"/>
    </source>
</evidence>
<dbReference type="Pfam" id="PF07463">
    <property type="entry name" value="NUMOD4"/>
    <property type="match status" value="2"/>
</dbReference>
<dbReference type="Gene3D" id="3.90.75.20">
    <property type="match status" value="2"/>
</dbReference>
<proteinExistence type="predicted"/>
<dbReference type="EMBL" id="QNUF01000020">
    <property type="protein sequence ID" value="REC73796.1"/>
    <property type="molecule type" value="Genomic_DNA"/>
</dbReference>
<evidence type="ECO:0000313" key="3">
    <source>
        <dbReference type="Proteomes" id="UP000256491"/>
    </source>
</evidence>
<sequence length="402" mass="47406">MKLPKEIEDQYLKEVIYNNSLNNLPNEEWKLIEGFENYEISNYGRVKSLKRITVTPRSRREEPEKVMELFFTKYSNKYLERSYYNTFCSLSSEGVKYRKSIARLVYYHFIEKYDMDNKSVVISYKDSNSFHLHYSNLELLSISEQRYKMFRKNRARSWKSDYQQPISQYTINGDFVASFNSIYAADKALGIASGGILYVLQRKNFTAGGFRWFYKEYQPEKEDFIFTSKNRTRSARTNDVLNINLWMRLGKPLIDENNPPACMNLSLNDFPGENWKPVPDFEKTYLVSNKGRVKRLSGWIVGKSKTYMGEQIMRLKFEVKPNNKDIVRFSVSLRNDKKGVQITLNRLLYYCFVKPFDLNDKTIVINNQSQPMWNIELSKLSLCSLSSVLKGKNKIRPKKKQG</sequence>
<dbReference type="SUPFAM" id="SSF54060">
    <property type="entry name" value="His-Me finger endonucleases"/>
    <property type="match status" value="1"/>
</dbReference>
<organism evidence="2 3">
    <name type="scientific">Chryseobacterium rhizosphaerae</name>
    <dbReference type="NCBI Taxonomy" id="395937"/>
    <lineage>
        <taxon>Bacteria</taxon>
        <taxon>Pseudomonadati</taxon>
        <taxon>Bacteroidota</taxon>
        <taxon>Flavobacteriia</taxon>
        <taxon>Flavobacteriales</taxon>
        <taxon>Weeksellaceae</taxon>
        <taxon>Chryseobacterium group</taxon>
        <taxon>Chryseobacterium</taxon>
    </lineage>
</organism>
<keyword evidence="3" id="KW-1185">Reference proteome</keyword>
<protein>
    <recommendedName>
        <fullName evidence="1">NUMOD4 domain-containing protein</fullName>
    </recommendedName>
</protein>
<gene>
    <name evidence="2" type="ORF">DRF57_15775</name>
</gene>
<dbReference type="InterPro" id="IPR003647">
    <property type="entry name" value="Intron_nuc_1_rpt"/>
</dbReference>
<comment type="caution">
    <text evidence="2">The sequence shown here is derived from an EMBL/GenBank/DDBJ whole genome shotgun (WGS) entry which is preliminary data.</text>
</comment>
<dbReference type="InterPro" id="IPR010902">
    <property type="entry name" value="NUMOD4"/>
</dbReference>
<dbReference type="InterPro" id="IPR044925">
    <property type="entry name" value="His-Me_finger_sf"/>
</dbReference>
<dbReference type="InterPro" id="IPR036388">
    <property type="entry name" value="WH-like_DNA-bd_sf"/>
</dbReference>
<evidence type="ECO:0000259" key="1">
    <source>
        <dbReference type="Pfam" id="PF07463"/>
    </source>
</evidence>
<reference evidence="2 3" key="1">
    <citation type="journal article" date="2010" name="Syst. Appl. Microbiol.">
        <title>Four new species of Chryseobacterium from the rhizosphere of coastal sand dune plants, Chryseobacterium elymi sp. nov., Chryseobacterium hagamense sp. nov., Chryseobacterium lathyri sp. nov. and Chryseobacterium rhizosphaerae sp. nov.</title>
        <authorList>
            <person name="Cho S.H."/>
            <person name="Lee K.S."/>
            <person name="Shin D.S."/>
            <person name="Han J.H."/>
            <person name="Park K.S."/>
            <person name="Lee C.H."/>
            <person name="Park K.H."/>
            <person name="Kim S.B."/>
        </authorList>
    </citation>
    <scope>NUCLEOTIDE SEQUENCE [LARGE SCALE GENOMIC DNA]</scope>
    <source>
        <strain evidence="2 3">KCTC 22548</strain>
    </source>
</reference>
<dbReference type="RefSeq" id="WP_115919560.1">
    <property type="nucleotide sequence ID" value="NZ_BJYH01000017.1"/>
</dbReference>
<accession>A0ABX9IHG5</accession>
<dbReference type="SMART" id="SM00497">
    <property type="entry name" value="IENR1"/>
    <property type="match status" value="1"/>
</dbReference>
<dbReference type="Proteomes" id="UP000256491">
    <property type="component" value="Unassembled WGS sequence"/>
</dbReference>
<name>A0ABX9IHG5_9FLAO</name>
<dbReference type="Gene3D" id="1.10.10.10">
    <property type="entry name" value="Winged helix-like DNA-binding domain superfamily/Winged helix DNA-binding domain"/>
    <property type="match status" value="1"/>
</dbReference>
<feature type="domain" description="NUMOD4" evidence="1">
    <location>
        <begin position="27"/>
        <end position="75"/>
    </location>
</feature>
<feature type="domain" description="NUMOD4" evidence="1">
    <location>
        <begin position="273"/>
        <end position="302"/>
    </location>
</feature>